<evidence type="ECO:0000313" key="1">
    <source>
        <dbReference type="EMBL" id="KTD23770.1"/>
    </source>
</evidence>
<reference evidence="1 2" key="1">
    <citation type="submission" date="2015-11" db="EMBL/GenBank/DDBJ databases">
        <title>Genomic analysis of 38 Legionella species identifies large and diverse effector repertoires.</title>
        <authorList>
            <person name="Burstein D."/>
            <person name="Amaro F."/>
            <person name="Zusman T."/>
            <person name="Lifshitz Z."/>
            <person name="Cohen O."/>
            <person name="Gilbert J.A."/>
            <person name="Pupko T."/>
            <person name="Shuman H.A."/>
            <person name="Segal G."/>
        </authorList>
    </citation>
    <scope>NUCLEOTIDE SEQUENCE [LARGE SCALE GENOMIC DNA]</scope>
    <source>
        <strain evidence="1 2">ATCC 49751</strain>
    </source>
</reference>
<name>A0A0W0VUN5_9GAMM</name>
<evidence type="ECO:0008006" key="3">
    <source>
        <dbReference type="Google" id="ProtNLM"/>
    </source>
</evidence>
<proteinExistence type="predicted"/>
<protein>
    <recommendedName>
        <fullName evidence="3">DUF2267 domain-containing protein</fullName>
    </recommendedName>
</protein>
<dbReference type="AlphaFoldDB" id="A0A0W0VUN5"/>
<dbReference type="eggNOG" id="COG5502">
    <property type="taxonomic scope" value="Bacteria"/>
</dbReference>
<dbReference type="Gene3D" id="1.10.490.110">
    <property type="entry name" value="Uncharacterized conserved protein DUF2267"/>
    <property type="match status" value="1"/>
</dbReference>
<dbReference type="RefSeq" id="WP_051546039.1">
    <property type="nucleotide sequence ID" value="NZ_CAAAJD010000001.1"/>
</dbReference>
<evidence type="ECO:0000313" key="2">
    <source>
        <dbReference type="Proteomes" id="UP000054869"/>
    </source>
</evidence>
<sequence length="139" mass="15861">MHVSSIESSVHKTYEWLHELKDFGDFKDEAQCYSILRVILHSLRDKLPTELAASLASQLPLILKGVYYDGWNPSHPLNKARGFEEFIEPIASELSRINVDAKEAIISAIKFINHKLEPDLAEKILNALPEHIRNHFNAC</sequence>
<dbReference type="PATRIC" id="fig|45067.4.peg.576"/>
<dbReference type="Pfam" id="PF10025">
    <property type="entry name" value="DUF2267"/>
    <property type="match status" value="1"/>
</dbReference>
<gene>
    <name evidence="1" type="ORF">Llan_0551</name>
</gene>
<dbReference type="OrthoDB" id="20942at2"/>
<dbReference type="EMBL" id="LNYI01000011">
    <property type="protein sequence ID" value="KTD23770.1"/>
    <property type="molecule type" value="Genomic_DNA"/>
</dbReference>
<dbReference type="InterPro" id="IPR018727">
    <property type="entry name" value="DUF2267"/>
</dbReference>
<accession>A0A0W0VUN5</accession>
<dbReference type="STRING" id="45067.Llan_0551"/>
<organism evidence="1 2">
    <name type="scientific">Legionella lansingensis</name>
    <dbReference type="NCBI Taxonomy" id="45067"/>
    <lineage>
        <taxon>Bacteria</taxon>
        <taxon>Pseudomonadati</taxon>
        <taxon>Pseudomonadota</taxon>
        <taxon>Gammaproteobacteria</taxon>
        <taxon>Legionellales</taxon>
        <taxon>Legionellaceae</taxon>
        <taxon>Legionella</taxon>
    </lineage>
</organism>
<dbReference type="InterPro" id="IPR038282">
    <property type="entry name" value="DUF2267_sf"/>
</dbReference>
<comment type="caution">
    <text evidence="1">The sequence shown here is derived from an EMBL/GenBank/DDBJ whole genome shotgun (WGS) entry which is preliminary data.</text>
</comment>
<keyword evidence="2" id="KW-1185">Reference proteome</keyword>
<dbReference type="Proteomes" id="UP000054869">
    <property type="component" value="Unassembled WGS sequence"/>
</dbReference>